<dbReference type="AlphaFoldDB" id="A0A8X6I492"/>
<evidence type="ECO:0000313" key="2">
    <source>
        <dbReference type="EMBL" id="GFS30158.1"/>
    </source>
</evidence>
<feature type="region of interest" description="Disordered" evidence="1">
    <location>
        <begin position="45"/>
        <end position="79"/>
    </location>
</feature>
<accession>A0A8X6I492</accession>
<dbReference type="Proteomes" id="UP000886998">
    <property type="component" value="Unassembled WGS sequence"/>
</dbReference>
<keyword evidence="3" id="KW-1185">Reference proteome</keyword>
<protein>
    <submittedName>
        <fullName evidence="2">Uncharacterized protein</fullName>
    </submittedName>
</protein>
<reference evidence="2" key="1">
    <citation type="submission" date="2020-08" db="EMBL/GenBank/DDBJ databases">
        <title>Multicomponent nature underlies the extraordinary mechanical properties of spider dragline silk.</title>
        <authorList>
            <person name="Kono N."/>
            <person name="Nakamura H."/>
            <person name="Mori M."/>
            <person name="Yoshida Y."/>
            <person name="Ohtoshi R."/>
            <person name="Malay A.D."/>
            <person name="Moran D.A.P."/>
            <person name="Tomita M."/>
            <person name="Numata K."/>
            <person name="Arakawa K."/>
        </authorList>
    </citation>
    <scope>NUCLEOTIDE SEQUENCE</scope>
</reference>
<evidence type="ECO:0000256" key="1">
    <source>
        <dbReference type="SAM" id="MobiDB-lite"/>
    </source>
</evidence>
<organism evidence="2 3">
    <name type="scientific">Trichonephila inaurata madagascariensis</name>
    <dbReference type="NCBI Taxonomy" id="2747483"/>
    <lineage>
        <taxon>Eukaryota</taxon>
        <taxon>Metazoa</taxon>
        <taxon>Ecdysozoa</taxon>
        <taxon>Arthropoda</taxon>
        <taxon>Chelicerata</taxon>
        <taxon>Arachnida</taxon>
        <taxon>Araneae</taxon>
        <taxon>Araneomorphae</taxon>
        <taxon>Entelegynae</taxon>
        <taxon>Araneoidea</taxon>
        <taxon>Nephilidae</taxon>
        <taxon>Trichonephila</taxon>
        <taxon>Trichonephila inaurata</taxon>
    </lineage>
</organism>
<feature type="compositionally biased region" description="Basic and acidic residues" evidence="1">
    <location>
        <begin position="67"/>
        <end position="79"/>
    </location>
</feature>
<proteinExistence type="predicted"/>
<feature type="region of interest" description="Disordered" evidence="1">
    <location>
        <begin position="1"/>
        <end position="30"/>
    </location>
</feature>
<evidence type="ECO:0000313" key="3">
    <source>
        <dbReference type="Proteomes" id="UP000886998"/>
    </source>
</evidence>
<comment type="caution">
    <text evidence="2">The sequence shown here is derived from an EMBL/GenBank/DDBJ whole genome shotgun (WGS) entry which is preliminary data.</text>
</comment>
<gene>
    <name evidence="2" type="ORF">TNIN_465671</name>
</gene>
<sequence>MDGVWSVSVPQLVQDPQATSTRNPVPRNSAGRLRHKVLLQDISSMPTTARNFRTRPMFVSDSPGNNLRDEEGRNEMKGI</sequence>
<feature type="compositionally biased region" description="Polar residues" evidence="1">
    <location>
        <begin position="8"/>
        <end position="23"/>
    </location>
</feature>
<name>A0A8X6I492_9ARAC</name>
<dbReference type="EMBL" id="BMAV01024100">
    <property type="protein sequence ID" value="GFS30158.1"/>
    <property type="molecule type" value="Genomic_DNA"/>
</dbReference>